<dbReference type="EMBL" id="PQFF01000292">
    <property type="protein sequence ID" value="RHZ64773.1"/>
    <property type="molecule type" value="Genomic_DNA"/>
</dbReference>
<evidence type="ECO:0000256" key="1">
    <source>
        <dbReference type="SAM" id="MobiDB-lite"/>
    </source>
</evidence>
<feature type="compositionally biased region" description="Pro residues" evidence="1">
    <location>
        <begin position="78"/>
        <end position="90"/>
    </location>
</feature>
<dbReference type="AlphaFoldDB" id="A0A397HUF9"/>
<organism evidence="2 3">
    <name type="scientific">Diversispora epigaea</name>
    <dbReference type="NCBI Taxonomy" id="1348612"/>
    <lineage>
        <taxon>Eukaryota</taxon>
        <taxon>Fungi</taxon>
        <taxon>Fungi incertae sedis</taxon>
        <taxon>Mucoromycota</taxon>
        <taxon>Glomeromycotina</taxon>
        <taxon>Glomeromycetes</taxon>
        <taxon>Diversisporales</taxon>
        <taxon>Diversisporaceae</taxon>
        <taxon>Diversispora</taxon>
    </lineage>
</organism>
<dbReference type="Proteomes" id="UP000266861">
    <property type="component" value="Unassembled WGS sequence"/>
</dbReference>
<comment type="caution">
    <text evidence="2">The sequence shown here is derived from an EMBL/GenBank/DDBJ whole genome shotgun (WGS) entry which is preliminary data.</text>
</comment>
<keyword evidence="3" id="KW-1185">Reference proteome</keyword>
<evidence type="ECO:0000313" key="2">
    <source>
        <dbReference type="EMBL" id="RHZ64773.1"/>
    </source>
</evidence>
<accession>A0A397HUF9</accession>
<protein>
    <submittedName>
        <fullName evidence="2">Uncharacterized protein</fullName>
    </submittedName>
</protein>
<name>A0A397HUF9_9GLOM</name>
<evidence type="ECO:0000313" key="3">
    <source>
        <dbReference type="Proteomes" id="UP000266861"/>
    </source>
</evidence>
<gene>
    <name evidence="2" type="ORF">Glove_320g56</name>
</gene>
<sequence>MIKSTLDTTKSRYNEFLVRLGCWTEIRETRVTLKYQFDNHSTTSAYSSLSNDDELNIKRIEFKEFGIIKPISKQRHQSPPPPPSKIPKTP</sequence>
<proteinExistence type="predicted"/>
<feature type="region of interest" description="Disordered" evidence="1">
    <location>
        <begin position="69"/>
        <end position="90"/>
    </location>
</feature>
<reference evidence="2 3" key="1">
    <citation type="submission" date="2018-08" db="EMBL/GenBank/DDBJ databases">
        <title>Genome and evolution of the arbuscular mycorrhizal fungus Diversispora epigaea (formerly Glomus versiforme) and its bacterial endosymbionts.</title>
        <authorList>
            <person name="Sun X."/>
            <person name="Fei Z."/>
            <person name="Harrison M."/>
        </authorList>
    </citation>
    <scope>NUCLEOTIDE SEQUENCE [LARGE SCALE GENOMIC DNA]</scope>
    <source>
        <strain evidence="2 3">IT104</strain>
    </source>
</reference>